<keyword evidence="2" id="KW-0507">mRNA processing</keyword>
<dbReference type="CDD" id="cd07895">
    <property type="entry name" value="Adenylation_mRNA_capping"/>
    <property type="match status" value="1"/>
</dbReference>
<dbReference type="SUPFAM" id="SSF50249">
    <property type="entry name" value="Nucleic acid-binding proteins"/>
    <property type="match status" value="1"/>
</dbReference>
<name>A0A9P0YV00_CUSEU</name>
<dbReference type="InterPro" id="IPR000340">
    <property type="entry name" value="Dual-sp_phosphatase_cat-dom"/>
</dbReference>
<feature type="active site" description="Phosphocysteine intermediate" evidence="10">
    <location>
        <position position="218"/>
    </location>
</feature>
<feature type="domain" description="Tyrosine specific protein phosphatases" evidence="14">
    <location>
        <begin position="194"/>
        <end position="263"/>
    </location>
</feature>
<gene>
    <name evidence="15" type="ORF">CEURO_LOCUS5811</name>
</gene>
<evidence type="ECO:0000256" key="3">
    <source>
        <dbReference type="ARBA" id="ARBA00022679"/>
    </source>
</evidence>
<dbReference type="Proteomes" id="UP001152484">
    <property type="component" value="Unassembled WGS sequence"/>
</dbReference>
<dbReference type="GO" id="GO:0140818">
    <property type="term" value="F:mRNA 5'-triphosphate monophosphatase activity"/>
    <property type="evidence" value="ECO:0007669"/>
    <property type="project" value="InterPro"/>
</dbReference>
<evidence type="ECO:0000256" key="11">
    <source>
        <dbReference type="PIRSR" id="PIRSR036958-2"/>
    </source>
</evidence>
<feature type="binding site" evidence="12">
    <location>
        <begin position="423"/>
        <end position="425"/>
    </location>
    <ligand>
        <name>GTP</name>
        <dbReference type="ChEBI" id="CHEBI:37565"/>
    </ligand>
</feature>
<dbReference type="EMBL" id="CAMAPE010000010">
    <property type="protein sequence ID" value="CAH9076385.1"/>
    <property type="molecule type" value="Genomic_DNA"/>
</dbReference>
<dbReference type="PIRSF" id="PIRSF036958">
    <property type="entry name" value="mRNA_capping_HCE"/>
    <property type="match status" value="1"/>
</dbReference>
<dbReference type="InterPro" id="IPR020422">
    <property type="entry name" value="TYR_PHOSPHATASE_DUAL_dom"/>
</dbReference>
<dbReference type="InterPro" id="IPR013846">
    <property type="entry name" value="mRNA_cap_enzyme_C"/>
</dbReference>
<evidence type="ECO:0000256" key="13">
    <source>
        <dbReference type="SAM" id="MobiDB-lite"/>
    </source>
</evidence>
<dbReference type="FunFam" id="3.90.190.10:FF:000256">
    <property type="entry name" value="mRNA capping enzyme, C-terminal domain containing protein"/>
    <property type="match status" value="1"/>
</dbReference>
<dbReference type="SUPFAM" id="SSF56091">
    <property type="entry name" value="DNA ligase/mRNA capping enzyme, catalytic domain"/>
    <property type="match status" value="1"/>
</dbReference>
<evidence type="ECO:0000256" key="4">
    <source>
        <dbReference type="ARBA" id="ARBA00022695"/>
    </source>
</evidence>
<organism evidence="15 16">
    <name type="scientific">Cuscuta europaea</name>
    <name type="common">European dodder</name>
    <dbReference type="NCBI Taxonomy" id="41803"/>
    <lineage>
        <taxon>Eukaryota</taxon>
        <taxon>Viridiplantae</taxon>
        <taxon>Streptophyta</taxon>
        <taxon>Embryophyta</taxon>
        <taxon>Tracheophyta</taxon>
        <taxon>Spermatophyta</taxon>
        <taxon>Magnoliopsida</taxon>
        <taxon>eudicotyledons</taxon>
        <taxon>Gunneridae</taxon>
        <taxon>Pentapetalae</taxon>
        <taxon>asterids</taxon>
        <taxon>lamiids</taxon>
        <taxon>Solanales</taxon>
        <taxon>Convolvulaceae</taxon>
        <taxon>Cuscuteae</taxon>
        <taxon>Cuscuta</taxon>
        <taxon>Cuscuta subgen. Cuscuta</taxon>
    </lineage>
</organism>
<dbReference type="Pfam" id="PF01331">
    <property type="entry name" value="mRNA_cap_enzyme"/>
    <property type="match status" value="1"/>
</dbReference>
<feature type="binding site" evidence="12">
    <location>
        <begin position="545"/>
        <end position="547"/>
    </location>
    <ligand>
        <name>GTP</name>
        <dbReference type="ChEBI" id="CHEBI:37565"/>
    </ligand>
</feature>
<evidence type="ECO:0000256" key="12">
    <source>
        <dbReference type="PIRSR" id="PIRSR036958-3"/>
    </source>
</evidence>
<evidence type="ECO:0000256" key="2">
    <source>
        <dbReference type="ARBA" id="ARBA00022664"/>
    </source>
</evidence>
<dbReference type="InterPro" id="IPR000387">
    <property type="entry name" value="Tyr_Pase_dom"/>
</dbReference>
<dbReference type="Pfam" id="PF00782">
    <property type="entry name" value="DSPc"/>
    <property type="match status" value="1"/>
</dbReference>
<keyword evidence="6" id="KW-0378">Hydrolase</keyword>
<evidence type="ECO:0000256" key="5">
    <source>
        <dbReference type="ARBA" id="ARBA00022741"/>
    </source>
</evidence>
<protein>
    <recommendedName>
        <fullName evidence="1">mRNA guanylyltransferase</fullName>
        <ecNumber evidence="1">2.7.7.50</ecNumber>
    </recommendedName>
</protein>
<feature type="binding site" evidence="12">
    <location>
        <position position="392"/>
    </location>
    <ligand>
        <name>GTP</name>
        <dbReference type="ChEBI" id="CHEBI:37565"/>
    </ligand>
</feature>
<dbReference type="Gene3D" id="3.90.190.10">
    <property type="entry name" value="Protein tyrosine phosphatase superfamily"/>
    <property type="match status" value="1"/>
</dbReference>
<dbReference type="GO" id="GO:0006370">
    <property type="term" value="P:7-methylguanosine mRNA capping"/>
    <property type="evidence" value="ECO:0007669"/>
    <property type="project" value="UniProtKB-KW"/>
</dbReference>
<dbReference type="InterPro" id="IPR001339">
    <property type="entry name" value="mRNA_cap_enzyme_adenylation"/>
</dbReference>
<dbReference type="AlphaFoldDB" id="A0A9P0YV00"/>
<dbReference type="Gene3D" id="2.40.50.140">
    <property type="entry name" value="Nucleic acid-binding proteins"/>
    <property type="match status" value="1"/>
</dbReference>
<dbReference type="GO" id="GO:0004484">
    <property type="term" value="F:mRNA guanylyltransferase activity"/>
    <property type="evidence" value="ECO:0007669"/>
    <property type="project" value="UniProtKB-EC"/>
</dbReference>
<dbReference type="SUPFAM" id="SSF52799">
    <property type="entry name" value="(Phosphotyrosine protein) phosphatases II"/>
    <property type="match status" value="1"/>
</dbReference>
<dbReference type="PROSITE" id="PS50056">
    <property type="entry name" value="TYR_PHOSPHATASE_2"/>
    <property type="match status" value="1"/>
</dbReference>
<dbReference type="EC" id="2.7.7.50" evidence="1"/>
<evidence type="ECO:0000256" key="8">
    <source>
        <dbReference type="ARBA" id="ARBA00023042"/>
    </source>
</evidence>
<evidence type="ECO:0000256" key="1">
    <source>
        <dbReference type="ARBA" id="ARBA00012475"/>
    </source>
</evidence>
<keyword evidence="8" id="KW-0506">mRNA capping</keyword>
<dbReference type="GO" id="GO:0005525">
    <property type="term" value="F:GTP binding"/>
    <property type="evidence" value="ECO:0007669"/>
    <property type="project" value="UniProtKB-KW"/>
</dbReference>
<dbReference type="GO" id="GO:0005524">
    <property type="term" value="F:ATP binding"/>
    <property type="evidence" value="ECO:0007669"/>
    <property type="project" value="InterPro"/>
</dbReference>
<dbReference type="PANTHER" id="PTHR10367">
    <property type="entry name" value="MRNA-CAPPING ENZYME"/>
    <property type="match status" value="1"/>
</dbReference>
<dbReference type="CDD" id="cd14502">
    <property type="entry name" value="RNA_5'-triphosphatase"/>
    <property type="match status" value="1"/>
</dbReference>
<keyword evidence="16" id="KW-1185">Reference proteome</keyword>
<dbReference type="OrthoDB" id="1245754at2759"/>
<evidence type="ECO:0000256" key="7">
    <source>
        <dbReference type="ARBA" id="ARBA00022912"/>
    </source>
</evidence>
<keyword evidence="4" id="KW-0548">Nucleotidyltransferase</keyword>
<comment type="caution">
    <text evidence="15">The sequence shown here is derived from an EMBL/GenBank/DDBJ whole genome shotgun (WGS) entry which is preliminary data.</text>
</comment>
<keyword evidence="7" id="KW-0904">Protein phosphatase</keyword>
<dbReference type="Gene3D" id="3.30.470.30">
    <property type="entry name" value="DNA ligase/mRNA capping enzyme"/>
    <property type="match status" value="1"/>
</dbReference>
<evidence type="ECO:0000256" key="9">
    <source>
        <dbReference type="ARBA" id="ARBA00023134"/>
    </source>
</evidence>
<evidence type="ECO:0000313" key="16">
    <source>
        <dbReference type="Proteomes" id="UP001152484"/>
    </source>
</evidence>
<proteinExistence type="predicted"/>
<reference evidence="15" key="1">
    <citation type="submission" date="2022-07" db="EMBL/GenBank/DDBJ databases">
        <authorList>
            <person name="Macas J."/>
            <person name="Novak P."/>
            <person name="Neumann P."/>
        </authorList>
    </citation>
    <scope>NUCLEOTIDE SEQUENCE</scope>
</reference>
<dbReference type="InterPro" id="IPR051029">
    <property type="entry name" value="mRNA_Capping_Enz/RNA_Phosphat"/>
</dbReference>
<evidence type="ECO:0000256" key="10">
    <source>
        <dbReference type="PIRSR" id="PIRSR036958-1"/>
    </source>
</evidence>
<feature type="binding site" evidence="12">
    <location>
        <position position="377"/>
    </location>
    <ligand>
        <name>GTP</name>
        <dbReference type="ChEBI" id="CHEBI:37565"/>
    </ligand>
</feature>
<dbReference type="InterPro" id="IPR016130">
    <property type="entry name" value="Tyr_Pase_AS"/>
</dbReference>
<evidence type="ECO:0000259" key="14">
    <source>
        <dbReference type="PROSITE" id="PS50056"/>
    </source>
</evidence>
<dbReference type="PROSITE" id="PS00383">
    <property type="entry name" value="TYR_PHOSPHATASE_1"/>
    <property type="match status" value="1"/>
</dbReference>
<sequence>MDVGGHHQYRLKRNLAYEDSSQHPRHDTWRYTRSPRLHESRFHERRGRFHEPRGRQGIRLEYNRDLGLQRPRQSYQASQGRDSRFKHNKLSLFDPLSVPYGWSNCPPHGDNIGYIIPSKVPLTESFNKNISRIKRYTPSQAIYEQKCLCREIGLVIDLTNTYRYYPESDWTSQGIKYVKIRCPGKDIPDNDTVNKFVDEVTKFRCQHEHSNKYVLVHCTHGYNRTGYMIVHFLVRNEKITVSEAITIFSNARSPGIYKHEYIDALYRHYLEMKPEVVDYPKTPEWKKQSEQKEDATVTSSSTATDVSIFNDADLRDRIPYVELEKMRHFCNSALDLLGQAWQNTEFPGSLHIPLTRNNLHLLRQQCYHFTWKGYGTRYMMLITRDASYLIDRNFHFRKIQLRFPCKEIFEGISEVTHHYTLLDGEMVFDTEQETQKRRRYLIYDIIAINEVSVSKLPFHRRLMLAEEEVIKPRNYEHDLLCKSDNAYYRYDLEPFEVRMKEFYDLSTATKLVKEFLPLRSYVTDGLLFKAWNDAYIPWAHEGLLKWKYPRRYTVDFLFDVGINNDNVFYLQSFGRRKQIDCRVEFEGASNISSSYAGQILECSWDHKRGTWIFVCARTERATPDSVRTYEKVKQRMDDEITTDMLLKEISGLLSLPIYSESREDN</sequence>
<keyword evidence="3" id="KW-0808">Transferase</keyword>
<evidence type="ECO:0000256" key="6">
    <source>
        <dbReference type="ARBA" id="ARBA00022801"/>
    </source>
</evidence>
<dbReference type="InterPro" id="IPR029021">
    <property type="entry name" value="Prot-tyrosine_phosphatase-like"/>
</dbReference>
<accession>A0A9P0YV00</accession>
<keyword evidence="9 12" id="KW-0342">GTP-binding</keyword>
<evidence type="ECO:0000313" key="15">
    <source>
        <dbReference type="EMBL" id="CAH9076385.1"/>
    </source>
</evidence>
<dbReference type="InterPro" id="IPR012340">
    <property type="entry name" value="NA-bd_OB-fold"/>
</dbReference>
<dbReference type="PANTHER" id="PTHR10367:SF11">
    <property type="entry name" value="MRNA GUANYLYLTRANSFERASE"/>
    <property type="match status" value="1"/>
</dbReference>
<feature type="active site" description="N6-GMP-lysine intermediate" evidence="11">
    <location>
        <position position="372"/>
    </location>
</feature>
<dbReference type="InterPro" id="IPR017074">
    <property type="entry name" value="mRNA_cap_enz_bifunc"/>
</dbReference>
<dbReference type="GO" id="GO:0004721">
    <property type="term" value="F:phosphoprotein phosphatase activity"/>
    <property type="evidence" value="ECO:0007669"/>
    <property type="project" value="UniProtKB-KW"/>
</dbReference>
<keyword evidence="5 12" id="KW-0547">Nucleotide-binding</keyword>
<dbReference type="SMART" id="SM00195">
    <property type="entry name" value="DSPc"/>
    <property type="match status" value="1"/>
</dbReference>
<dbReference type="Pfam" id="PF03919">
    <property type="entry name" value="mRNA_cap_C"/>
    <property type="match status" value="1"/>
</dbReference>
<feature type="region of interest" description="Disordered" evidence="13">
    <location>
        <begin position="41"/>
        <end position="63"/>
    </location>
</feature>